<evidence type="ECO:0000256" key="5">
    <source>
        <dbReference type="SAM" id="SignalP"/>
    </source>
</evidence>
<dbReference type="Gene3D" id="3.10.105.10">
    <property type="entry name" value="Dipeptide-binding Protein, Domain 3"/>
    <property type="match status" value="2"/>
</dbReference>
<dbReference type="GO" id="GO:0015871">
    <property type="term" value="P:choline transport"/>
    <property type="evidence" value="ECO:0007669"/>
    <property type="project" value="TreeGrafter"/>
</dbReference>
<name>A0A1H5M4W5_9ACTN</name>
<dbReference type="GO" id="GO:0005275">
    <property type="term" value="F:amine transmembrane transporter activity"/>
    <property type="evidence" value="ECO:0007669"/>
    <property type="project" value="TreeGrafter"/>
</dbReference>
<sequence>MRFGRTRRQTIAATASVLGLGLTLAACGDDGGSGDDTITIGVISSWTDYLSMGYLWKDIFEDEGYTVEIQELADNGPLYTGLADGDIDLMPSSWPEVTHAQYMDEFGDDIEDLATYYDGAVLTFAVPEYTDIDSIDQLAGNAERFGGRIVGIESGAGLTEITQNAVMPQYGLDAEYELITSSTVAMLAELSNAIDAQEDIVVTLWRPFWANNAFPVKDLEDPQGALGEPESLHVLSSKDFKEEHADLAEIIGNARLDDEQYGSLENLVVNEYGEGQEADAVAEWLETNPDWLETLQG</sequence>
<dbReference type="GO" id="GO:0015226">
    <property type="term" value="F:carnitine transmembrane transporter activity"/>
    <property type="evidence" value="ECO:0007669"/>
    <property type="project" value="TreeGrafter"/>
</dbReference>
<keyword evidence="3" id="KW-1003">Cell membrane</keyword>
<dbReference type="SUPFAM" id="SSF53850">
    <property type="entry name" value="Periplasmic binding protein-like II"/>
    <property type="match status" value="1"/>
</dbReference>
<dbReference type="STRING" id="561176.SAMN04488561_2941"/>
<dbReference type="PANTHER" id="PTHR47737:SF1">
    <property type="entry name" value="GLYCINE BETAINE_PROLINE BETAINE TRANSPORT SYSTEM PERMEASE PROTEIN PROW"/>
    <property type="match status" value="1"/>
</dbReference>
<dbReference type="Gene3D" id="3.40.190.100">
    <property type="entry name" value="Glycine betaine-binding periplasmic protein, domain 2"/>
    <property type="match status" value="1"/>
</dbReference>
<dbReference type="EMBL" id="FNUC01000003">
    <property type="protein sequence ID" value="SEE84352.1"/>
    <property type="molecule type" value="Genomic_DNA"/>
</dbReference>
<keyword evidence="2" id="KW-0813">Transport</keyword>
<dbReference type="CDD" id="cd13639">
    <property type="entry name" value="PBP2_OpuAC_like"/>
    <property type="match status" value="1"/>
</dbReference>
<dbReference type="RefSeq" id="WP_069113292.1">
    <property type="nucleotide sequence ID" value="NZ_FNUC01000003.1"/>
</dbReference>
<feature type="signal peptide" evidence="5">
    <location>
        <begin position="1"/>
        <end position="28"/>
    </location>
</feature>
<keyword evidence="8" id="KW-1185">Reference proteome</keyword>
<dbReference type="PROSITE" id="PS51257">
    <property type="entry name" value="PROKAR_LIPOPROTEIN"/>
    <property type="match status" value="1"/>
</dbReference>
<dbReference type="Pfam" id="PF04069">
    <property type="entry name" value="OpuAC"/>
    <property type="match status" value="1"/>
</dbReference>
<feature type="chain" id="PRO_5038838866" evidence="5">
    <location>
        <begin position="29"/>
        <end position="297"/>
    </location>
</feature>
<dbReference type="PANTHER" id="PTHR47737">
    <property type="entry name" value="GLYCINE BETAINE/PROLINE BETAINE TRANSPORT SYSTEM PERMEASE PROTEIN PROW"/>
    <property type="match status" value="1"/>
</dbReference>
<dbReference type="InterPro" id="IPR007210">
    <property type="entry name" value="ABC_Gly_betaine_transp_sub-bd"/>
</dbReference>
<protein>
    <submittedName>
        <fullName evidence="7">Glycine betaine/proline transport system substrate-binding protein</fullName>
    </submittedName>
</protein>
<dbReference type="GO" id="GO:0031460">
    <property type="term" value="P:glycine betaine transport"/>
    <property type="evidence" value="ECO:0007669"/>
    <property type="project" value="TreeGrafter"/>
</dbReference>
<accession>A0A1H5M4W5</accession>
<dbReference type="AlphaFoldDB" id="A0A1H5M4W5"/>
<organism evidence="7 8">
    <name type="scientific">Jiangella alba</name>
    <dbReference type="NCBI Taxonomy" id="561176"/>
    <lineage>
        <taxon>Bacteria</taxon>
        <taxon>Bacillati</taxon>
        <taxon>Actinomycetota</taxon>
        <taxon>Actinomycetes</taxon>
        <taxon>Jiangellales</taxon>
        <taxon>Jiangellaceae</taxon>
        <taxon>Jiangella</taxon>
    </lineage>
</organism>
<reference evidence="8" key="1">
    <citation type="submission" date="2016-10" db="EMBL/GenBank/DDBJ databases">
        <authorList>
            <person name="Varghese N."/>
            <person name="Submissions S."/>
        </authorList>
    </citation>
    <scope>NUCLEOTIDE SEQUENCE [LARGE SCALE GENOMIC DNA]</scope>
    <source>
        <strain evidence="8">DSM 45237</strain>
    </source>
</reference>
<evidence type="ECO:0000313" key="7">
    <source>
        <dbReference type="EMBL" id="SEE84352.1"/>
    </source>
</evidence>
<dbReference type="GO" id="GO:0043190">
    <property type="term" value="C:ATP-binding cassette (ABC) transporter complex"/>
    <property type="evidence" value="ECO:0007669"/>
    <property type="project" value="InterPro"/>
</dbReference>
<feature type="domain" description="ABC-type glycine betaine transport system substrate-binding" evidence="6">
    <location>
        <begin position="36"/>
        <end position="286"/>
    </location>
</feature>
<evidence type="ECO:0000256" key="1">
    <source>
        <dbReference type="ARBA" id="ARBA00004236"/>
    </source>
</evidence>
<keyword evidence="5" id="KW-0732">Signal</keyword>
<evidence type="ECO:0000259" key="6">
    <source>
        <dbReference type="Pfam" id="PF04069"/>
    </source>
</evidence>
<evidence type="ECO:0000256" key="2">
    <source>
        <dbReference type="ARBA" id="ARBA00022448"/>
    </source>
</evidence>
<gene>
    <name evidence="7" type="ORF">SAMN04488561_2941</name>
</gene>
<proteinExistence type="predicted"/>
<keyword evidence="4" id="KW-0472">Membrane</keyword>
<evidence type="ECO:0000256" key="3">
    <source>
        <dbReference type="ARBA" id="ARBA00022475"/>
    </source>
</evidence>
<evidence type="ECO:0000313" key="8">
    <source>
        <dbReference type="Proteomes" id="UP000181980"/>
    </source>
</evidence>
<comment type="subcellular location">
    <subcellularLocation>
        <location evidence="1">Cell membrane</location>
    </subcellularLocation>
</comment>
<evidence type="ECO:0000256" key="4">
    <source>
        <dbReference type="ARBA" id="ARBA00023136"/>
    </source>
</evidence>
<dbReference type="Proteomes" id="UP000181980">
    <property type="component" value="Unassembled WGS sequence"/>
</dbReference>